<sequence length="358" mass="36815">ARSTRNAQLRTASGPGAPPPPTMTRTRPTSSAPRRPTAGTRAASPASSPSRTGATRTMPAPQSRATGPSPGAPPRKTTTRTGAGATVPTQFLAGTRRSPVCSHSAIKAGSTQLAPWTMASGPGVPPQATTKQTIHGGTAAWQPQGEIWTAPLASSLSSIRTRPTTAVRQSMTRWDGPGVLPLPTTTKTISGASALARSMGGTPVANAACFLSSMKLSYFIVAPMLEARWDISGVPQPRTTTRISCGATVQISSWVGTRQERAVCSPSTITNKRTTPAPATGRARENCGAAPPGITRWTRSGLTAPRQTTTSPVSSPSSTRILNSSPALTWRRPAGSSGVLPQTTTTGTVGGPTALPET</sequence>
<feature type="region of interest" description="Disordered" evidence="1">
    <location>
        <begin position="268"/>
        <end position="358"/>
    </location>
</feature>
<evidence type="ECO:0000313" key="3">
    <source>
        <dbReference type="Proteomes" id="UP000827986"/>
    </source>
</evidence>
<evidence type="ECO:0000256" key="1">
    <source>
        <dbReference type="SAM" id="MobiDB-lite"/>
    </source>
</evidence>
<dbReference type="EMBL" id="JAHDVG010000469">
    <property type="protein sequence ID" value="KAH1180980.1"/>
    <property type="molecule type" value="Genomic_DNA"/>
</dbReference>
<comment type="caution">
    <text evidence="2">The sequence shown here is derived from an EMBL/GenBank/DDBJ whole genome shotgun (WGS) entry which is preliminary data.</text>
</comment>
<protein>
    <submittedName>
        <fullName evidence="2">Uncharacterized protein</fullName>
    </submittedName>
</protein>
<reference evidence="2" key="1">
    <citation type="submission" date="2021-09" db="EMBL/GenBank/DDBJ databases">
        <title>The genome of Mauremys mutica provides insights into the evolution of semi-aquatic lifestyle.</title>
        <authorList>
            <person name="Gong S."/>
            <person name="Gao Y."/>
        </authorList>
    </citation>
    <scope>NUCLEOTIDE SEQUENCE</scope>
    <source>
        <strain evidence="2">MM-2020</strain>
        <tissue evidence="2">Muscle</tissue>
    </source>
</reference>
<feature type="compositionally biased region" description="Low complexity" evidence="1">
    <location>
        <begin position="343"/>
        <end position="358"/>
    </location>
</feature>
<feature type="region of interest" description="Disordered" evidence="1">
    <location>
        <begin position="1"/>
        <end position="98"/>
    </location>
</feature>
<feature type="compositionally biased region" description="Polar residues" evidence="1">
    <location>
        <begin position="297"/>
        <end position="307"/>
    </location>
</feature>
<gene>
    <name evidence="2" type="ORF">KIL84_001914</name>
</gene>
<feature type="compositionally biased region" description="Low complexity" evidence="1">
    <location>
        <begin position="23"/>
        <end position="55"/>
    </location>
</feature>
<proteinExistence type="predicted"/>
<feature type="compositionally biased region" description="Low complexity" evidence="1">
    <location>
        <begin position="308"/>
        <end position="319"/>
    </location>
</feature>
<dbReference type="AlphaFoldDB" id="A0A9D3XKX9"/>
<feature type="non-terminal residue" evidence="2">
    <location>
        <position position="358"/>
    </location>
</feature>
<evidence type="ECO:0000313" key="2">
    <source>
        <dbReference type="EMBL" id="KAH1180980.1"/>
    </source>
</evidence>
<dbReference type="Proteomes" id="UP000827986">
    <property type="component" value="Unassembled WGS sequence"/>
</dbReference>
<feature type="compositionally biased region" description="Low complexity" evidence="1">
    <location>
        <begin position="74"/>
        <end position="89"/>
    </location>
</feature>
<name>A0A9D3XKX9_9SAUR</name>
<keyword evidence="3" id="KW-1185">Reference proteome</keyword>
<accession>A0A9D3XKX9</accession>
<feature type="non-terminal residue" evidence="2">
    <location>
        <position position="1"/>
    </location>
</feature>
<organism evidence="2 3">
    <name type="scientific">Mauremys mutica</name>
    <name type="common">yellowpond turtle</name>
    <dbReference type="NCBI Taxonomy" id="74926"/>
    <lineage>
        <taxon>Eukaryota</taxon>
        <taxon>Metazoa</taxon>
        <taxon>Chordata</taxon>
        <taxon>Craniata</taxon>
        <taxon>Vertebrata</taxon>
        <taxon>Euteleostomi</taxon>
        <taxon>Archelosauria</taxon>
        <taxon>Testudinata</taxon>
        <taxon>Testudines</taxon>
        <taxon>Cryptodira</taxon>
        <taxon>Durocryptodira</taxon>
        <taxon>Testudinoidea</taxon>
        <taxon>Geoemydidae</taxon>
        <taxon>Geoemydinae</taxon>
        <taxon>Mauremys</taxon>
    </lineage>
</organism>